<organism evidence="9 10">
    <name type="scientific">Limosilactobacillus albertensis</name>
    <dbReference type="NCBI Taxonomy" id="2759752"/>
    <lineage>
        <taxon>Bacteria</taxon>
        <taxon>Bacillati</taxon>
        <taxon>Bacillota</taxon>
        <taxon>Bacilli</taxon>
        <taxon>Lactobacillales</taxon>
        <taxon>Lactobacillaceae</taxon>
        <taxon>Limosilactobacillus</taxon>
    </lineage>
</organism>
<dbReference type="PRINTS" id="PR00070">
    <property type="entry name" value="DHFR"/>
</dbReference>
<name>A0A7W3Y9E0_9LACO</name>
<dbReference type="Proteomes" id="UP000518316">
    <property type="component" value="Unassembled WGS sequence"/>
</dbReference>
<evidence type="ECO:0000256" key="6">
    <source>
        <dbReference type="ARBA" id="ARBA00023002"/>
    </source>
</evidence>
<reference evidence="9 10" key="1">
    <citation type="submission" date="2020-07" db="EMBL/GenBank/DDBJ databases">
        <title>Description of Limosilactobacillus balticus sp. nov., Limosilactobacillus agrestis sp. nov., Limosilactobacillus albertensis sp. nov., Limosilactobacillus rudii sp. nov., Limosilactobacillus fastidiosus sp. nov., five novel Limosilactobacillus species isolated from the vertebrate gastrointestinal tract, and proposal of 6 subspecies of Limosilactobacillus reuteri adapted to the gastrointestinal tract of specific vertebrate hosts.</title>
        <authorList>
            <person name="Li F."/>
            <person name="Cheng C."/>
            <person name="Zheng J."/>
            <person name="Quevedo R.M."/>
            <person name="Li J."/>
            <person name="Roos S."/>
            <person name="Gaenzle M.G."/>
            <person name="Walter J."/>
        </authorList>
    </citation>
    <scope>NUCLEOTIDE SEQUENCE [LARGE SCALE GENOMIC DNA]</scope>
    <source>
        <strain evidence="9 10">RRLNB_1_1</strain>
    </source>
</reference>
<protein>
    <recommendedName>
        <fullName evidence="3 7">Dihydrofolate reductase</fullName>
        <ecNumber evidence="3 7">1.5.1.3</ecNumber>
    </recommendedName>
</protein>
<dbReference type="GO" id="GO:0005829">
    <property type="term" value="C:cytosol"/>
    <property type="evidence" value="ECO:0007669"/>
    <property type="project" value="TreeGrafter"/>
</dbReference>
<dbReference type="GO" id="GO:0046655">
    <property type="term" value="P:folic acid metabolic process"/>
    <property type="evidence" value="ECO:0007669"/>
    <property type="project" value="TreeGrafter"/>
</dbReference>
<dbReference type="Pfam" id="PF00186">
    <property type="entry name" value="DHFR_1"/>
    <property type="match status" value="1"/>
</dbReference>
<dbReference type="SUPFAM" id="SSF53597">
    <property type="entry name" value="Dihydrofolate reductase-like"/>
    <property type="match status" value="1"/>
</dbReference>
<keyword evidence="5 7" id="KW-0521">NADP</keyword>
<gene>
    <name evidence="9" type="ORF">H5S40_10715</name>
</gene>
<dbReference type="InterPro" id="IPR012259">
    <property type="entry name" value="DHFR"/>
</dbReference>
<keyword evidence="10" id="KW-1185">Reference proteome</keyword>
<accession>A0A7W3Y9E0</accession>
<comment type="catalytic activity">
    <reaction evidence="7">
        <text>(6S)-5,6,7,8-tetrahydrofolate + NADP(+) = 7,8-dihydrofolate + NADPH + H(+)</text>
        <dbReference type="Rhea" id="RHEA:15009"/>
        <dbReference type="ChEBI" id="CHEBI:15378"/>
        <dbReference type="ChEBI" id="CHEBI:57451"/>
        <dbReference type="ChEBI" id="CHEBI:57453"/>
        <dbReference type="ChEBI" id="CHEBI:57783"/>
        <dbReference type="ChEBI" id="CHEBI:58349"/>
        <dbReference type="EC" id="1.5.1.3"/>
    </reaction>
</comment>
<dbReference type="InterPro" id="IPR024072">
    <property type="entry name" value="DHFR-like_dom_sf"/>
</dbReference>
<evidence type="ECO:0000256" key="5">
    <source>
        <dbReference type="ARBA" id="ARBA00022857"/>
    </source>
</evidence>
<dbReference type="Gene3D" id="3.40.430.10">
    <property type="entry name" value="Dihydrofolate Reductase, subunit A"/>
    <property type="match status" value="1"/>
</dbReference>
<evidence type="ECO:0000256" key="1">
    <source>
        <dbReference type="ARBA" id="ARBA00004903"/>
    </source>
</evidence>
<dbReference type="UniPathway" id="UPA00077">
    <property type="reaction ID" value="UER00158"/>
</dbReference>
<dbReference type="PANTHER" id="PTHR48069">
    <property type="entry name" value="DIHYDROFOLATE REDUCTASE"/>
    <property type="match status" value="1"/>
</dbReference>
<evidence type="ECO:0000313" key="10">
    <source>
        <dbReference type="Proteomes" id="UP000518316"/>
    </source>
</evidence>
<dbReference type="InterPro" id="IPR001796">
    <property type="entry name" value="DHFR_dom"/>
</dbReference>
<evidence type="ECO:0000259" key="8">
    <source>
        <dbReference type="PROSITE" id="PS51330"/>
    </source>
</evidence>
<evidence type="ECO:0000313" key="9">
    <source>
        <dbReference type="EMBL" id="MBB1070616.1"/>
    </source>
</evidence>
<proteinExistence type="inferred from homology"/>
<dbReference type="GO" id="GO:0004146">
    <property type="term" value="F:dihydrofolate reductase activity"/>
    <property type="evidence" value="ECO:0007669"/>
    <property type="project" value="UniProtKB-EC"/>
</dbReference>
<comment type="pathway">
    <text evidence="1 7">Cofactor biosynthesis; tetrahydrofolate biosynthesis; 5,6,7,8-tetrahydrofolate from 7,8-dihydrofolate: step 1/1.</text>
</comment>
<dbReference type="GO" id="GO:0046654">
    <property type="term" value="P:tetrahydrofolate biosynthetic process"/>
    <property type="evidence" value="ECO:0007669"/>
    <property type="project" value="UniProtKB-UniPathway"/>
</dbReference>
<keyword evidence="6 7" id="KW-0560">Oxidoreductase</keyword>
<feature type="domain" description="DHFR" evidence="8">
    <location>
        <begin position="3"/>
        <end position="160"/>
    </location>
</feature>
<evidence type="ECO:0000256" key="4">
    <source>
        <dbReference type="ARBA" id="ARBA00022563"/>
    </source>
</evidence>
<sequence length="165" mass="19062">MTELNLIWAEDLNGWIGKNNTIPWHVSADMKHFRKQTMGHPIIMGRKTFASLGNKPLPKRKNIVITSQKINVPDVVAIHSLDELKKYLIEYPAEYFVIGGATIYQQLLPLATKLTRTVINTDIAGDTKMPTIDYDRWHLVNENEHVEEGQVICRFEKWHLNVEKD</sequence>
<dbReference type="EMBL" id="JACIVC010000070">
    <property type="protein sequence ID" value="MBB1070616.1"/>
    <property type="molecule type" value="Genomic_DNA"/>
</dbReference>
<dbReference type="GO" id="GO:0046452">
    <property type="term" value="P:dihydrofolate metabolic process"/>
    <property type="evidence" value="ECO:0007669"/>
    <property type="project" value="TreeGrafter"/>
</dbReference>
<dbReference type="EC" id="1.5.1.3" evidence="3 7"/>
<dbReference type="PANTHER" id="PTHR48069:SF3">
    <property type="entry name" value="DIHYDROFOLATE REDUCTASE"/>
    <property type="match status" value="1"/>
</dbReference>
<evidence type="ECO:0000256" key="7">
    <source>
        <dbReference type="PIRNR" id="PIRNR000194"/>
    </source>
</evidence>
<dbReference type="CDD" id="cd00209">
    <property type="entry name" value="DHFR"/>
    <property type="match status" value="1"/>
</dbReference>
<dbReference type="GO" id="GO:0050661">
    <property type="term" value="F:NADP binding"/>
    <property type="evidence" value="ECO:0007669"/>
    <property type="project" value="InterPro"/>
</dbReference>
<dbReference type="RefSeq" id="WP_182599089.1">
    <property type="nucleotide sequence ID" value="NZ_JACIVC010000070.1"/>
</dbReference>
<dbReference type="AlphaFoldDB" id="A0A7W3Y9E0"/>
<comment type="function">
    <text evidence="7">Key enzyme in folate metabolism. Catalyzes an essential reaction for de novo glycine and purine synthesis, and for DNA precursor synthesis.</text>
</comment>
<evidence type="ECO:0000256" key="3">
    <source>
        <dbReference type="ARBA" id="ARBA00012856"/>
    </source>
</evidence>
<dbReference type="PROSITE" id="PS51330">
    <property type="entry name" value="DHFR_2"/>
    <property type="match status" value="1"/>
</dbReference>
<evidence type="ECO:0000256" key="2">
    <source>
        <dbReference type="ARBA" id="ARBA00009539"/>
    </source>
</evidence>
<dbReference type="GO" id="GO:0006730">
    <property type="term" value="P:one-carbon metabolic process"/>
    <property type="evidence" value="ECO:0007669"/>
    <property type="project" value="UniProtKB-KW"/>
</dbReference>
<comment type="caution">
    <text evidence="9">The sequence shown here is derived from an EMBL/GenBank/DDBJ whole genome shotgun (WGS) entry which is preliminary data.</text>
</comment>
<keyword evidence="4 7" id="KW-0554">One-carbon metabolism</keyword>
<comment type="similarity">
    <text evidence="2 7">Belongs to the dihydrofolate reductase family.</text>
</comment>
<dbReference type="PIRSF" id="PIRSF000194">
    <property type="entry name" value="DHFR"/>
    <property type="match status" value="1"/>
</dbReference>